<dbReference type="EMBL" id="CP039353">
    <property type="protein sequence ID" value="QCE06178.1"/>
    <property type="molecule type" value="Genomic_DNA"/>
</dbReference>
<dbReference type="Proteomes" id="UP000501690">
    <property type="component" value="Linkage Group LG9"/>
</dbReference>
<organism evidence="1 2">
    <name type="scientific">Vigna unguiculata</name>
    <name type="common">Cowpea</name>
    <dbReference type="NCBI Taxonomy" id="3917"/>
    <lineage>
        <taxon>Eukaryota</taxon>
        <taxon>Viridiplantae</taxon>
        <taxon>Streptophyta</taxon>
        <taxon>Embryophyta</taxon>
        <taxon>Tracheophyta</taxon>
        <taxon>Spermatophyta</taxon>
        <taxon>Magnoliopsida</taxon>
        <taxon>eudicotyledons</taxon>
        <taxon>Gunneridae</taxon>
        <taxon>Pentapetalae</taxon>
        <taxon>rosids</taxon>
        <taxon>fabids</taxon>
        <taxon>Fabales</taxon>
        <taxon>Fabaceae</taxon>
        <taxon>Papilionoideae</taxon>
        <taxon>50 kb inversion clade</taxon>
        <taxon>NPAAA clade</taxon>
        <taxon>indigoferoid/millettioid clade</taxon>
        <taxon>Phaseoleae</taxon>
        <taxon>Vigna</taxon>
    </lineage>
</organism>
<dbReference type="AlphaFoldDB" id="A0A4D6MYR6"/>
<name>A0A4D6MYR6_VIGUN</name>
<proteinExistence type="predicted"/>
<keyword evidence="2" id="KW-1185">Reference proteome</keyword>
<evidence type="ECO:0000313" key="2">
    <source>
        <dbReference type="Proteomes" id="UP000501690"/>
    </source>
</evidence>
<evidence type="ECO:0000313" key="1">
    <source>
        <dbReference type="EMBL" id="QCE06178.1"/>
    </source>
</evidence>
<reference evidence="1 2" key="1">
    <citation type="submission" date="2019-04" db="EMBL/GenBank/DDBJ databases">
        <title>An improved genome assembly and genetic linkage map for asparagus bean, Vigna unguiculata ssp. sesquipedialis.</title>
        <authorList>
            <person name="Xia Q."/>
            <person name="Zhang R."/>
            <person name="Dong Y."/>
        </authorList>
    </citation>
    <scope>NUCLEOTIDE SEQUENCE [LARGE SCALE GENOMIC DNA]</scope>
    <source>
        <tissue evidence="1">Leaf</tissue>
    </source>
</reference>
<accession>A0A4D6MYR6</accession>
<gene>
    <name evidence="1" type="ORF">DEO72_LG9g1189</name>
</gene>
<protein>
    <submittedName>
        <fullName evidence="1">Uncharacterized protein</fullName>
    </submittedName>
</protein>
<sequence>MSLYVGPGRVRRHLTSDTTPLTLSFGLSLCETQKPSRCSSFPREFPPVTPLPTPSSVLRFVPLALRSHLANSVRRP</sequence>